<dbReference type="STRING" id="742823.HMPREF9465_00330"/>
<dbReference type="PATRIC" id="fig|742823.3.peg.326"/>
<dbReference type="InterPro" id="IPR018392">
    <property type="entry name" value="LysM"/>
</dbReference>
<dbReference type="PROSITE" id="PS51782">
    <property type="entry name" value="LYSM"/>
    <property type="match status" value="1"/>
</dbReference>
<dbReference type="Gene3D" id="3.10.350.10">
    <property type="entry name" value="LysM domain"/>
    <property type="match status" value="1"/>
</dbReference>
<dbReference type="PANTHER" id="PTHR21666">
    <property type="entry name" value="PEPTIDASE-RELATED"/>
    <property type="match status" value="1"/>
</dbReference>
<evidence type="ECO:0000259" key="3">
    <source>
        <dbReference type="PROSITE" id="PS51782"/>
    </source>
</evidence>
<dbReference type="Gene3D" id="2.70.70.10">
    <property type="entry name" value="Glucose Permease (Domain IIA)"/>
    <property type="match status" value="1"/>
</dbReference>
<feature type="chain" id="PRO_5003846419" description="LysM domain-containing protein" evidence="2">
    <location>
        <begin position="27"/>
        <end position="314"/>
    </location>
</feature>
<dbReference type="InterPro" id="IPR016047">
    <property type="entry name" value="M23ase_b-sheet_dom"/>
</dbReference>
<evidence type="ECO:0000313" key="5">
    <source>
        <dbReference type="Proteomes" id="UP000005835"/>
    </source>
</evidence>
<dbReference type="Proteomes" id="UP000005835">
    <property type="component" value="Unassembled WGS sequence"/>
</dbReference>
<comment type="caution">
    <text evidence="4">The sequence shown here is derived from an EMBL/GenBank/DDBJ whole genome shotgun (WGS) entry which is preliminary data.</text>
</comment>
<dbReference type="PANTHER" id="PTHR21666:SF270">
    <property type="entry name" value="MUREIN HYDROLASE ACTIVATOR ENVC"/>
    <property type="match status" value="1"/>
</dbReference>
<dbReference type="CDD" id="cd12797">
    <property type="entry name" value="M23_peptidase"/>
    <property type="match status" value="1"/>
</dbReference>
<dbReference type="InterPro" id="IPR036779">
    <property type="entry name" value="LysM_dom_sf"/>
</dbReference>
<keyword evidence="1" id="KW-0175">Coiled coil</keyword>
<dbReference type="PROSITE" id="PS51257">
    <property type="entry name" value="PROKAR_LIPOPROTEIN"/>
    <property type="match status" value="1"/>
</dbReference>
<feature type="signal peptide" evidence="2">
    <location>
        <begin position="1"/>
        <end position="26"/>
    </location>
</feature>
<evidence type="ECO:0000313" key="4">
    <source>
        <dbReference type="EMBL" id="EKB32036.1"/>
    </source>
</evidence>
<dbReference type="Pfam" id="PF01551">
    <property type="entry name" value="Peptidase_M23"/>
    <property type="match status" value="1"/>
</dbReference>
<dbReference type="AlphaFoldDB" id="K1JP81"/>
<dbReference type="EMBL" id="ADMG01000010">
    <property type="protein sequence ID" value="EKB32036.1"/>
    <property type="molecule type" value="Genomic_DNA"/>
</dbReference>
<dbReference type="InterPro" id="IPR050570">
    <property type="entry name" value="Cell_wall_metabolism_enzyme"/>
</dbReference>
<proteinExistence type="predicted"/>
<gene>
    <name evidence="4" type="ORF">HMPREF9465_00330</name>
</gene>
<evidence type="ECO:0000256" key="2">
    <source>
        <dbReference type="SAM" id="SignalP"/>
    </source>
</evidence>
<dbReference type="SUPFAM" id="SSF51261">
    <property type="entry name" value="Duplicated hybrid motif"/>
    <property type="match status" value="1"/>
</dbReference>
<accession>K1JP81</accession>
<dbReference type="OrthoDB" id="9795421at2"/>
<reference evidence="4 5" key="1">
    <citation type="submission" date="2012-05" db="EMBL/GenBank/DDBJ databases">
        <title>The Genome Sequence of Sutterella wadsworthensis 2_1_59BFAA.</title>
        <authorList>
            <consortium name="The Broad Institute Genome Sequencing Platform"/>
            <person name="Earl A."/>
            <person name="Ward D."/>
            <person name="Feldgarden M."/>
            <person name="Gevers D."/>
            <person name="Daigneault M."/>
            <person name="Strauss J."/>
            <person name="Allen-Vercoe E."/>
            <person name="Walker B."/>
            <person name="Young S.K."/>
            <person name="Zeng Q."/>
            <person name="Gargeya S."/>
            <person name="Fitzgerald M."/>
            <person name="Haas B."/>
            <person name="Abouelleil A."/>
            <person name="Alvarado L."/>
            <person name="Arachchi H.M."/>
            <person name="Berlin A.M."/>
            <person name="Chapman S.B."/>
            <person name="Goldberg J."/>
            <person name="Griggs A."/>
            <person name="Gujja S."/>
            <person name="Hansen M."/>
            <person name="Howarth C."/>
            <person name="Imamovic A."/>
            <person name="Larimer J."/>
            <person name="McCowen C."/>
            <person name="Montmayeur A."/>
            <person name="Murphy C."/>
            <person name="Neiman D."/>
            <person name="Pearson M."/>
            <person name="Priest M."/>
            <person name="Roberts A."/>
            <person name="Saif S."/>
            <person name="Shea T."/>
            <person name="Sisk P."/>
            <person name="Sykes S."/>
            <person name="Wortman J."/>
            <person name="Nusbaum C."/>
            <person name="Birren B."/>
        </authorList>
    </citation>
    <scope>NUCLEOTIDE SEQUENCE [LARGE SCALE GENOMIC DNA]</scope>
    <source>
        <strain evidence="4 5">2_1_59BFAA</strain>
    </source>
</reference>
<sequence length="314" mass="32855">MNKTVRILSISVAAAAAAFLSGCSSVDMGPATVVDHSTYSDGAATAPVQTPSLLPGGIVDSGRTHTVAVGDTIYNISVRYGLSAEQLQQLNAITDPTQLRLGQVLRLPASVNAPRAYTGNPQVRVNRVTNDTVLETAPIRNAETVPVAGETTATSSVASADAAEAARKKAEAEAAAEKVRTQAEAAKSQAQQKLNAVTPGQRMIWPVRGKIKSDFAKNTFGLEIAGTQGDVVVAAMQGEVIWVGTLKGYSGTLAVVKHSPTLITAYGGLENVAVSQGSKIKSGQKIADLKGDTLRFEVRETGKCVDPLKYLNKR</sequence>
<organism evidence="4 5">
    <name type="scientific">Sutterella wadsworthensis 2_1_59BFAA</name>
    <dbReference type="NCBI Taxonomy" id="742823"/>
    <lineage>
        <taxon>Bacteria</taxon>
        <taxon>Pseudomonadati</taxon>
        <taxon>Pseudomonadota</taxon>
        <taxon>Betaproteobacteria</taxon>
        <taxon>Burkholderiales</taxon>
        <taxon>Sutterellaceae</taxon>
        <taxon>Sutterella</taxon>
    </lineage>
</organism>
<dbReference type="InterPro" id="IPR011055">
    <property type="entry name" value="Dup_hybrid_motif"/>
</dbReference>
<dbReference type="HOGENOM" id="CLU_029425_0_3_4"/>
<dbReference type="SMART" id="SM00257">
    <property type="entry name" value="LysM"/>
    <property type="match status" value="1"/>
</dbReference>
<name>K1JP81_9BURK</name>
<dbReference type="Pfam" id="PF01476">
    <property type="entry name" value="LysM"/>
    <property type="match status" value="1"/>
</dbReference>
<dbReference type="eggNOG" id="COG4942">
    <property type="taxonomic scope" value="Bacteria"/>
</dbReference>
<evidence type="ECO:0000256" key="1">
    <source>
        <dbReference type="SAM" id="Coils"/>
    </source>
</evidence>
<dbReference type="GO" id="GO:0004222">
    <property type="term" value="F:metalloendopeptidase activity"/>
    <property type="evidence" value="ECO:0007669"/>
    <property type="project" value="TreeGrafter"/>
</dbReference>
<keyword evidence="2" id="KW-0732">Signal</keyword>
<feature type="coiled-coil region" evidence="1">
    <location>
        <begin position="160"/>
        <end position="196"/>
    </location>
</feature>
<feature type="domain" description="LysM" evidence="3">
    <location>
        <begin position="63"/>
        <end position="107"/>
    </location>
</feature>
<protein>
    <recommendedName>
        <fullName evidence="3">LysM domain-containing protein</fullName>
    </recommendedName>
</protein>
<keyword evidence="5" id="KW-1185">Reference proteome</keyword>
<dbReference type="RefSeq" id="WP_005433480.1">
    <property type="nucleotide sequence ID" value="NZ_JH815513.1"/>
</dbReference>
<dbReference type="CDD" id="cd00118">
    <property type="entry name" value="LysM"/>
    <property type="match status" value="1"/>
</dbReference>